<evidence type="ECO:0008006" key="5">
    <source>
        <dbReference type="Google" id="ProtNLM"/>
    </source>
</evidence>
<dbReference type="InterPro" id="IPR046802">
    <property type="entry name" value="OpcA_G6PD_C"/>
</dbReference>
<name>A0A2H3L179_9CHLR</name>
<reference evidence="3 4" key="1">
    <citation type="submission" date="2016-05" db="EMBL/GenBank/DDBJ databases">
        <authorList>
            <person name="Lavstsen T."/>
            <person name="Jespersen J.S."/>
        </authorList>
    </citation>
    <scope>NUCLEOTIDE SEQUENCE [LARGE SCALE GENOMIC DNA]</scope>
    <source>
        <strain evidence="3 4">B7-9</strain>
    </source>
</reference>
<evidence type="ECO:0000259" key="2">
    <source>
        <dbReference type="Pfam" id="PF20171"/>
    </source>
</evidence>
<gene>
    <name evidence="3" type="ORF">A9Q02_15675</name>
</gene>
<organism evidence="3 4">
    <name type="scientific">Candidatus Chloroploca asiatica</name>
    <dbReference type="NCBI Taxonomy" id="1506545"/>
    <lineage>
        <taxon>Bacteria</taxon>
        <taxon>Bacillati</taxon>
        <taxon>Chloroflexota</taxon>
        <taxon>Chloroflexia</taxon>
        <taxon>Chloroflexales</taxon>
        <taxon>Chloroflexineae</taxon>
        <taxon>Oscillochloridaceae</taxon>
        <taxon>Candidatus Chloroploca</taxon>
    </lineage>
</organism>
<evidence type="ECO:0000313" key="4">
    <source>
        <dbReference type="Proteomes" id="UP000220922"/>
    </source>
</evidence>
<comment type="caution">
    <text evidence="3">The sequence shown here is derived from an EMBL/GenBank/DDBJ whole genome shotgun (WGS) entry which is preliminary data.</text>
</comment>
<dbReference type="InterPro" id="IPR004555">
    <property type="entry name" value="G6PDH_assembly_OpcA"/>
</dbReference>
<dbReference type="AlphaFoldDB" id="A0A2H3L179"/>
<evidence type="ECO:0000259" key="1">
    <source>
        <dbReference type="Pfam" id="PF10128"/>
    </source>
</evidence>
<dbReference type="Pfam" id="PF20171">
    <property type="entry name" value="OpcA_G6PD_C"/>
    <property type="match status" value="1"/>
</dbReference>
<feature type="domain" description="Glucose-6-phosphate dehydrogenase assembly protein OpcA C-terminal" evidence="2">
    <location>
        <begin position="189"/>
        <end position="373"/>
    </location>
</feature>
<feature type="domain" description="Glucose-6-phosphate dehydrogenase assembly protein OpcA N-terminal" evidence="1">
    <location>
        <begin position="57"/>
        <end position="173"/>
    </location>
</feature>
<dbReference type="PANTHER" id="PTHR38658">
    <property type="entry name" value="OXPP CYCLE PROTEIN OPCA-RELATED"/>
    <property type="match status" value="1"/>
</dbReference>
<protein>
    <recommendedName>
        <fullName evidence="5">Glucose-6-phosphate dehydrogenase</fullName>
    </recommendedName>
</protein>
<sequence>MTMVEIGAIEHELRQLWSESAEKAPDGQAVIRALTLNLLACTHDAEHADRMTDAIQQLTASHPSRAILALLQPDAPEPRLDGFVQANCLLSRRGTPQVCGEQITLDARGSAVQQVVSLILALLVPDLPVVLWINNPDPFAEPLLARLRSVVDRVIVNSQAFAQPTSAFVQMAELERAVSSGGLALHTFAISDLTWASLTPWRELTAQFFDTRPLLPHLRRIDHVTITYQVPSGADNPVAGLLLAGWLASCLDWMPLEDAFSLEPDLIRFYLRRPAVGVGTGAIRLVTLDLRPVEAASGATPGLLALHLEALDGVTASFRVERAETPGYALTTATIAGMEPISRLARCEEPSLADLLAAELRLRHRDQTFSDALRVAGLLAARLRRDM</sequence>
<dbReference type="EMBL" id="LYXE01000102">
    <property type="protein sequence ID" value="PDV98408.1"/>
    <property type="molecule type" value="Genomic_DNA"/>
</dbReference>
<dbReference type="Pfam" id="PF10128">
    <property type="entry name" value="OpcA_G6PD_assem"/>
    <property type="match status" value="1"/>
</dbReference>
<dbReference type="OrthoDB" id="128564at2"/>
<keyword evidence="4" id="KW-1185">Reference proteome</keyword>
<dbReference type="PANTHER" id="PTHR38658:SF1">
    <property type="entry name" value="OXPP CYCLE PROTEIN OPCA-RELATED"/>
    <property type="match status" value="1"/>
</dbReference>
<dbReference type="InterPro" id="IPR046801">
    <property type="entry name" value="OpcA_G6PD_N"/>
</dbReference>
<dbReference type="Proteomes" id="UP000220922">
    <property type="component" value="Unassembled WGS sequence"/>
</dbReference>
<accession>A0A2H3L179</accession>
<proteinExistence type="predicted"/>
<evidence type="ECO:0000313" key="3">
    <source>
        <dbReference type="EMBL" id="PDV98408.1"/>
    </source>
</evidence>